<dbReference type="InterPro" id="IPR036921">
    <property type="entry name" value="PurM-like_N_sf"/>
</dbReference>
<protein>
    <recommendedName>
        <fullName evidence="5 15">Phosphoribosylformylglycinamidine cyclo-ligase</fullName>
        <ecNumber evidence="4 15">6.3.3.1</ecNumber>
    </recommendedName>
    <alternativeName>
        <fullName evidence="12 15">AIR synthase</fullName>
    </alternativeName>
    <alternativeName>
        <fullName evidence="13 15">AIRS</fullName>
    </alternativeName>
    <alternativeName>
        <fullName evidence="11 15">Phosphoribosyl-aminoimidazole synthetase</fullName>
    </alternativeName>
</protein>
<dbReference type="PATRIC" id="fig|453.4.peg.3005"/>
<dbReference type="UniPathway" id="UPA00074">
    <property type="reaction ID" value="UER00129"/>
</dbReference>
<dbReference type="InterPro" id="IPR016188">
    <property type="entry name" value="PurM-like_N"/>
</dbReference>
<dbReference type="Proteomes" id="UP000054698">
    <property type="component" value="Unassembled WGS sequence"/>
</dbReference>
<keyword evidence="20" id="KW-1185">Reference proteome</keyword>
<dbReference type="AlphaFoldDB" id="A0A0W0THP3"/>
<evidence type="ECO:0000259" key="17">
    <source>
        <dbReference type="Pfam" id="PF02769"/>
    </source>
</evidence>
<keyword evidence="9 15" id="KW-0658">Purine biosynthesis</keyword>
<evidence type="ECO:0000256" key="11">
    <source>
        <dbReference type="ARBA" id="ARBA00031908"/>
    </source>
</evidence>
<feature type="domain" description="PurM-like N-terminal" evidence="16">
    <location>
        <begin position="58"/>
        <end position="164"/>
    </location>
</feature>
<dbReference type="PANTHER" id="PTHR10520:SF12">
    <property type="entry name" value="TRIFUNCTIONAL PURINE BIOSYNTHETIC PROTEIN ADENOSINE-3"/>
    <property type="match status" value="1"/>
</dbReference>
<keyword evidence="7 15" id="KW-0436">Ligase</keyword>
<accession>A0A0W0THP3</accession>
<dbReference type="HAMAP" id="MF_00741">
    <property type="entry name" value="AIRS"/>
    <property type="match status" value="1"/>
</dbReference>
<evidence type="ECO:0000256" key="7">
    <source>
        <dbReference type="ARBA" id="ARBA00022598"/>
    </source>
</evidence>
<evidence type="ECO:0000313" key="20">
    <source>
        <dbReference type="Proteomes" id="UP000054698"/>
    </source>
</evidence>
<dbReference type="Proteomes" id="UP000251942">
    <property type="component" value="Unassembled WGS sequence"/>
</dbReference>
<reference evidence="19 21" key="2">
    <citation type="submission" date="2018-06" db="EMBL/GenBank/DDBJ databases">
        <authorList>
            <consortium name="Pathogen Informatics"/>
            <person name="Doyle S."/>
        </authorList>
    </citation>
    <scope>NUCLEOTIDE SEQUENCE [LARGE SCALE GENOMIC DNA]</scope>
    <source>
        <strain evidence="19 21">NCTC12022</strain>
    </source>
</reference>
<dbReference type="CDD" id="cd02196">
    <property type="entry name" value="PurM"/>
    <property type="match status" value="1"/>
</dbReference>
<dbReference type="InterPro" id="IPR004733">
    <property type="entry name" value="PurM_cligase"/>
</dbReference>
<reference evidence="18 20" key="1">
    <citation type="submission" date="2015-11" db="EMBL/GenBank/DDBJ databases">
        <title>Genomic analysis of 38 Legionella species identifies large and diverse effector repertoires.</title>
        <authorList>
            <person name="Burstein D."/>
            <person name="Amaro F."/>
            <person name="Zusman T."/>
            <person name="Lifshitz Z."/>
            <person name="Cohen O."/>
            <person name="Gilbert J.A."/>
            <person name="Pupko T."/>
            <person name="Shuman H.A."/>
            <person name="Segal G."/>
        </authorList>
    </citation>
    <scope>NUCLEOTIDE SEQUENCE [LARGE SCALE GENOMIC DNA]</scope>
    <source>
        <strain evidence="18 20">WO-44C</strain>
    </source>
</reference>
<evidence type="ECO:0000256" key="15">
    <source>
        <dbReference type="HAMAP-Rule" id="MF_00741"/>
    </source>
</evidence>
<dbReference type="GO" id="GO:0004637">
    <property type="term" value="F:phosphoribosylamine-glycine ligase activity"/>
    <property type="evidence" value="ECO:0007669"/>
    <property type="project" value="TreeGrafter"/>
</dbReference>
<keyword evidence="6 15" id="KW-0963">Cytoplasm</keyword>
<evidence type="ECO:0000256" key="5">
    <source>
        <dbReference type="ARBA" id="ARBA00020367"/>
    </source>
</evidence>
<dbReference type="EMBL" id="LNYB01000085">
    <property type="protein sequence ID" value="KTC95082.1"/>
    <property type="molecule type" value="Genomic_DNA"/>
</dbReference>
<keyword evidence="8 15" id="KW-0547">Nucleotide-binding</keyword>
<dbReference type="InterPro" id="IPR010918">
    <property type="entry name" value="PurM-like_C_dom"/>
</dbReference>
<evidence type="ECO:0000313" key="19">
    <source>
        <dbReference type="EMBL" id="SPX61700.1"/>
    </source>
</evidence>
<dbReference type="OrthoDB" id="9777881at2"/>
<evidence type="ECO:0000256" key="8">
    <source>
        <dbReference type="ARBA" id="ARBA00022741"/>
    </source>
</evidence>
<dbReference type="GO" id="GO:0004641">
    <property type="term" value="F:phosphoribosylformylglycinamidine cyclo-ligase activity"/>
    <property type="evidence" value="ECO:0007669"/>
    <property type="project" value="UniProtKB-UniRule"/>
</dbReference>
<comment type="pathway">
    <text evidence="2 15">Purine metabolism; IMP biosynthesis via de novo pathway; 5-amino-1-(5-phospho-D-ribosyl)imidazole from N(2)-formyl-N(1)-(5-phospho-D-ribosyl)glycinamide: step 2/2.</text>
</comment>
<dbReference type="GO" id="GO:0046084">
    <property type="term" value="P:adenine biosynthetic process"/>
    <property type="evidence" value="ECO:0007669"/>
    <property type="project" value="TreeGrafter"/>
</dbReference>
<evidence type="ECO:0000256" key="13">
    <source>
        <dbReference type="ARBA" id="ARBA00033093"/>
    </source>
</evidence>
<gene>
    <name evidence="15 18" type="primary">purM</name>
    <name evidence="18" type="ORF">Lfee_2746</name>
    <name evidence="19" type="ORF">NCTC12022_02448</name>
</gene>
<dbReference type="FunFam" id="3.30.1330.10:FF:000001">
    <property type="entry name" value="Phosphoribosylformylglycinamidine cyclo-ligase"/>
    <property type="match status" value="1"/>
</dbReference>
<evidence type="ECO:0000256" key="14">
    <source>
        <dbReference type="ARBA" id="ARBA00049057"/>
    </source>
</evidence>
<evidence type="ECO:0000256" key="10">
    <source>
        <dbReference type="ARBA" id="ARBA00022840"/>
    </source>
</evidence>
<dbReference type="InterPro" id="IPR036676">
    <property type="entry name" value="PurM-like_C_sf"/>
</dbReference>
<dbReference type="SUPFAM" id="SSF55326">
    <property type="entry name" value="PurM N-terminal domain-like"/>
    <property type="match status" value="1"/>
</dbReference>
<comment type="catalytic activity">
    <reaction evidence="14 15">
        <text>2-formamido-N(1)-(5-O-phospho-beta-D-ribosyl)acetamidine + ATP = 5-amino-1-(5-phospho-beta-D-ribosyl)imidazole + ADP + phosphate + H(+)</text>
        <dbReference type="Rhea" id="RHEA:23032"/>
        <dbReference type="ChEBI" id="CHEBI:15378"/>
        <dbReference type="ChEBI" id="CHEBI:30616"/>
        <dbReference type="ChEBI" id="CHEBI:43474"/>
        <dbReference type="ChEBI" id="CHEBI:137981"/>
        <dbReference type="ChEBI" id="CHEBI:147287"/>
        <dbReference type="ChEBI" id="CHEBI:456216"/>
        <dbReference type="EC" id="6.3.3.1"/>
    </reaction>
</comment>
<dbReference type="Pfam" id="PF02769">
    <property type="entry name" value="AIRS_C"/>
    <property type="match status" value="1"/>
</dbReference>
<dbReference type="NCBIfam" id="TIGR00878">
    <property type="entry name" value="purM"/>
    <property type="match status" value="1"/>
</dbReference>
<evidence type="ECO:0000259" key="16">
    <source>
        <dbReference type="Pfam" id="PF00586"/>
    </source>
</evidence>
<comment type="subcellular location">
    <subcellularLocation>
        <location evidence="1 15">Cytoplasm</location>
    </subcellularLocation>
</comment>
<evidence type="ECO:0000256" key="2">
    <source>
        <dbReference type="ARBA" id="ARBA00004686"/>
    </source>
</evidence>
<evidence type="ECO:0000256" key="1">
    <source>
        <dbReference type="ARBA" id="ARBA00004496"/>
    </source>
</evidence>
<feature type="domain" description="PurM-like C-terminal" evidence="17">
    <location>
        <begin position="177"/>
        <end position="342"/>
    </location>
</feature>
<dbReference type="EMBL" id="UASS01000022">
    <property type="protein sequence ID" value="SPX61700.1"/>
    <property type="molecule type" value="Genomic_DNA"/>
</dbReference>
<comment type="similarity">
    <text evidence="3 15">Belongs to the AIR synthase family.</text>
</comment>
<organism evidence="18 20">
    <name type="scientific">Legionella feeleii</name>
    <dbReference type="NCBI Taxonomy" id="453"/>
    <lineage>
        <taxon>Bacteria</taxon>
        <taxon>Pseudomonadati</taxon>
        <taxon>Pseudomonadota</taxon>
        <taxon>Gammaproteobacteria</taxon>
        <taxon>Legionellales</taxon>
        <taxon>Legionellaceae</taxon>
        <taxon>Legionella</taxon>
    </lineage>
</organism>
<evidence type="ECO:0000313" key="21">
    <source>
        <dbReference type="Proteomes" id="UP000251942"/>
    </source>
</evidence>
<dbReference type="GO" id="GO:0005524">
    <property type="term" value="F:ATP binding"/>
    <property type="evidence" value="ECO:0007669"/>
    <property type="project" value="UniProtKB-KW"/>
</dbReference>
<keyword evidence="10 15" id="KW-0067">ATP-binding</keyword>
<name>A0A0W0THP3_9GAMM</name>
<evidence type="ECO:0000256" key="6">
    <source>
        <dbReference type="ARBA" id="ARBA00022490"/>
    </source>
</evidence>
<evidence type="ECO:0000256" key="3">
    <source>
        <dbReference type="ARBA" id="ARBA00010280"/>
    </source>
</evidence>
<sequence length="347" mass="37920">MSSIDYKMAGVDVEAGNEAVRRIKQAVESTFSPQVLTGIGSFGALYDLKYLMQHYDHPVLVQSIDGVGTKMMVAKMMQKFDTIGIDLVSATTNDILVMGAKPLTLLDYIANDKLKPLIVEQIVKGIASACRNEGISLVGGETAEMPGTYLPGEFDLVGVVTGVVEKDKAILGKDICAGDLVLAFPSSGLHTNGYSLARKLLFDIAGYNVESRFQDFTHTIGEELLIPHLNYTQPILKILEKNLPIKGMAHITGGGLLENIPRILPSDCSVEIIKKQIPEQPLFNLLRKLGNLDDNQMYRTFNMGAGLVLFLAPEVLSSVQEVLLDFPSFPLYEIGHVVKGDRKVQLL</sequence>
<dbReference type="GO" id="GO:0006189">
    <property type="term" value="P:'de novo' IMP biosynthetic process"/>
    <property type="evidence" value="ECO:0007669"/>
    <property type="project" value="UniProtKB-UniRule"/>
</dbReference>
<evidence type="ECO:0000313" key="18">
    <source>
        <dbReference type="EMBL" id="KTC95082.1"/>
    </source>
</evidence>
<dbReference type="Pfam" id="PF00586">
    <property type="entry name" value="AIRS"/>
    <property type="match status" value="1"/>
</dbReference>
<dbReference type="PANTHER" id="PTHR10520">
    <property type="entry name" value="TRIFUNCTIONAL PURINE BIOSYNTHETIC PROTEIN ADENOSINE-3-RELATED"/>
    <property type="match status" value="1"/>
</dbReference>
<evidence type="ECO:0000256" key="9">
    <source>
        <dbReference type="ARBA" id="ARBA00022755"/>
    </source>
</evidence>
<dbReference type="RefSeq" id="WP_058447569.1">
    <property type="nucleotide sequence ID" value="NZ_CAAAHT010000006.1"/>
</dbReference>
<dbReference type="GO" id="GO:0005829">
    <property type="term" value="C:cytosol"/>
    <property type="evidence" value="ECO:0007669"/>
    <property type="project" value="TreeGrafter"/>
</dbReference>
<dbReference type="SUPFAM" id="SSF56042">
    <property type="entry name" value="PurM C-terminal domain-like"/>
    <property type="match status" value="1"/>
</dbReference>
<dbReference type="EC" id="6.3.3.1" evidence="4 15"/>
<dbReference type="Gene3D" id="3.30.1330.10">
    <property type="entry name" value="PurM-like, N-terminal domain"/>
    <property type="match status" value="1"/>
</dbReference>
<dbReference type="FunFam" id="3.90.650.10:FF:000011">
    <property type="entry name" value="Phosphoribosylformylglycinamidine cyclo-ligase"/>
    <property type="match status" value="1"/>
</dbReference>
<proteinExistence type="inferred from homology"/>
<dbReference type="Gene3D" id="3.90.650.10">
    <property type="entry name" value="PurM-like C-terminal domain"/>
    <property type="match status" value="1"/>
</dbReference>
<evidence type="ECO:0000256" key="4">
    <source>
        <dbReference type="ARBA" id="ARBA00013047"/>
    </source>
</evidence>
<evidence type="ECO:0000256" key="12">
    <source>
        <dbReference type="ARBA" id="ARBA00032931"/>
    </source>
</evidence>
<dbReference type="STRING" id="453.Lfee_2746"/>